<feature type="domain" description="Yip1" evidence="7">
    <location>
        <begin position="92"/>
        <end position="224"/>
    </location>
</feature>
<evidence type="ECO:0000313" key="8">
    <source>
        <dbReference type="EMBL" id="EEB06364.1"/>
    </source>
</evidence>
<dbReference type="HOGENOM" id="CLU_059592_3_1_1"/>
<gene>
    <name evidence="8" type="ORF">SJAG_01409</name>
</gene>
<proteinExistence type="inferred from homology"/>
<evidence type="ECO:0000259" key="7">
    <source>
        <dbReference type="Pfam" id="PF04893"/>
    </source>
</evidence>
<evidence type="ECO:0000313" key="9">
    <source>
        <dbReference type="Proteomes" id="UP000001744"/>
    </source>
</evidence>
<dbReference type="AlphaFoldDB" id="B6JXU6"/>
<dbReference type="GeneID" id="7048157"/>
<evidence type="ECO:0000256" key="3">
    <source>
        <dbReference type="ARBA" id="ARBA00022692"/>
    </source>
</evidence>
<name>B6JXU6_SCHJY</name>
<feature type="transmembrane region" description="Helical" evidence="6">
    <location>
        <begin position="95"/>
        <end position="114"/>
    </location>
</feature>
<keyword evidence="5 6" id="KW-0472">Membrane</keyword>
<dbReference type="EMBL" id="KE651168">
    <property type="protein sequence ID" value="EEB06364.1"/>
    <property type="molecule type" value="Genomic_DNA"/>
</dbReference>
<dbReference type="eggNOG" id="KOG2946">
    <property type="taxonomic scope" value="Eukaryota"/>
</dbReference>
<dbReference type="PANTHER" id="PTHR21236">
    <property type="entry name" value="GOLGI MEMBRANE PROTEIN YIP1"/>
    <property type="match status" value="1"/>
</dbReference>
<dbReference type="GO" id="GO:0006888">
    <property type="term" value="P:endoplasmic reticulum to Golgi vesicle-mediated transport"/>
    <property type="evidence" value="ECO:0007669"/>
    <property type="project" value="InterPro"/>
</dbReference>
<evidence type="ECO:0000256" key="2">
    <source>
        <dbReference type="ARBA" id="ARBA00010596"/>
    </source>
</evidence>
<dbReference type="JaponicusDB" id="SJAG_01409"/>
<dbReference type="PANTHER" id="PTHR21236:SF1">
    <property type="entry name" value="PROTEIN YIPF6"/>
    <property type="match status" value="1"/>
</dbReference>
<dbReference type="Proteomes" id="UP000001744">
    <property type="component" value="Unassembled WGS sequence"/>
</dbReference>
<feature type="transmembrane region" description="Helical" evidence="6">
    <location>
        <begin position="180"/>
        <end position="197"/>
    </location>
</feature>
<feature type="transmembrane region" description="Helical" evidence="6">
    <location>
        <begin position="120"/>
        <end position="143"/>
    </location>
</feature>
<reference evidence="8 9" key="1">
    <citation type="journal article" date="2011" name="Science">
        <title>Comparative functional genomics of the fission yeasts.</title>
        <authorList>
            <person name="Rhind N."/>
            <person name="Chen Z."/>
            <person name="Yassour M."/>
            <person name="Thompson D.A."/>
            <person name="Haas B.J."/>
            <person name="Habib N."/>
            <person name="Wapinski I."/>
            <person name="Roy S."/>
            <person name="Lin M.F."/>
            <person name="Heiman D.I."/>
            <person name="Young S.K."/>
            <person name="Furuya K."/>
            <person name="Guo Y."/>
            <person name="Pidoux A."/>
            <person name="Chen H.M."/>
            <person name="Robbertse B."/>
            <person name="Goldberg J.M."/>
            <person name="Aoki K."/>
            <person name="Bayne E.H."/>
            <person name="Berlin A.M."/>
            <person name="Desjardins C.A."/>
            <person name="Dobbs E."/>
            <person name="Dukaj L."/>
            <person name="Fan L."/>
            <person name="FitzGerald M.G."/>
            <person name="French C."/>
            <person name="Gujja S."/>
            <person name="Hansen K."/>
            <person name="Keifenheim D."/>
            <person name="Levin J.Z."/>
            <person name="Mosher R.A."/>
            <person name="Mueller C.A."/>
            <person name="Pfiffner J."/>
            <person name="Priest M."/>
            <person name="Russ C."/>
            <person name="Smialowska A."/>
            <person name="Swoboda P."/>
            <person name="Sykes S.M."/>
            <person name="Vaughn M."/>
            <person name="Vengrova S."/>
            <person name="Yoder R."/>
            <person name="Zeng Q."/>
            <person name="Allshire R."/>
            <person name="Baulcombe D."/>
            <person name="Birren B.W."/>
            <person name="Brown W."/>
            <person name="Ekwall K."/>
            <person name="Kellis M."/>
            <person name="Leatherwood J."/>
            <person name="Levin H."/>
            <person name="Margalit H."/>
            <person name="Martienssen R."/>
            <person name="Nieduszynski C.A."/>
            <person name="Spatafora J.W."/>
            <person name="Friedman N."/>
            <person name="Dalgaard J.Z."/>
            <person name="Baumann P."/>
            <person name="Niki H."/>
            <person name="Regev A."/>
            <person name="Nusbaum C."/>
        </authorList>
    </citation>
    <scope>NUCLEOTIDE SEQUENCE [LARGE SCALE GENOMIC DNA]</scope>
    <source>
        <strain evidence="9">yFS275 / FY16936</strain>
    </source>
</reference>
<protein>
    <recommendedName>
        <fullName evidence="6">Protein YIP</fullName>
    </recommendedName>
</protein>
<dbReference type="GO" id="GO:0005802">
    <property type="term" value="C:trans-Golgi network"/>
    <property type="evidence" value="ECO:0000318"/>
    <property type="project" value="GO_Central"/>
</dbReference>
<feature type="transmembrane region" description="Helical" evidence="6">
    <location>
        <begin position="155"/>
        <end position="174"/>
    </location>
</feature>
<organism evidence="8 9">
    <name type="scientific">Schizosaccharomyces japonicus (strain yFS275 / FY16936)</name>
    <name type="common">Fission yeast</name>
    <dbReference type="NCBI Taxonomy" id="402676"/>
    <lineage>
        <taxon>Eukaryota</taxon>
        <taxon>Fungi</taxon>
        <taxon>Dikarya</taxon>
        <taxon>Ascomycota</taxon>
        <taxon>Taphrinomycotina</taxon>
        <taxon>Schizosaccharomycetes</taxon>
        <taxon>Schizosaccharomycetales</taxon>
        <taxon>Schizosaccharomycetaceae</taxon>
        <taxon>Schizosaccharomyces</taxon>
    </lineage>
</organism>
<comment type="subcellular location">
    <subcellularLocation>
        <location evidence="6">Golgi apparatus membrane</location>
        <topology evidence="6">Multi-pass membrane protein</topology>
    </subcellularLocation>
    <subcellularLocation>
        <location evidence="1">Membrane</location>
        <topology evidence="1">Multi-pass membrane protein</topology>
    </subcellularLocation>
</comment>
<dbReference type="VEuPathDB" id="FungiDB:SJAG_01409"/>
<keyword evidence="9" id="KW-1185">Reference proteome</keyword>
<keyword evidence="4 6" id="KW-1133">Transmembrane helix</keyword>
<evidence type="ECO:0000256" key="5">
    <source>
        <dbReference type="ARBA" id="ARBA00023136"/>
    </source>
</evidence>
<evidence type="ECO:0000256" key="6">
    <source>
        <dbReference type="RuleBase" id="RU361264"/>
    </source>
</evidence>
<evidence type="ECO:0000256" key="4">
    <source>
        <dbReference type="ARBA" id="ARBA00022989"/>
    </source>
</evidence>
<sequence length="227" mass="25323">MSSEQHELYSVEIERDETEDLLRMDPARASLDVNRPANKNTGIGSETVVDTQLKAGDTLEEPIVVTLLNDLKSIGRKLLYTLYPKDSDGLYSWDLWGPLLFSLGIAIILAISAPENQSEAVFTVVFGLIWFGQAVCSINLKLLGATISFFQSVCILGYSTFPLAIAAAVCAFVRTEYVRVPIILLMYGWTMFAAMGVLKRSNIPEKKLLASYPLFLFYFSLSWIIFL</sequence>
<dbReference type="InterPro" id="IPR045231">
    <property type="entry name" value="Yip1/4-like"/>
</dbReference>
<dbReference type="GO" id="GO:0000139">
    <property type="term" value="C:Golgi membrane"/>
    <property type="evidence" value="ECO:0007669"/>
    <property type="project" value="UniProtKB-SubCell"/>
</dbReference>
<dbReference type="RefSeq" id="XP_002172657.1">
    <property type="nucleotide sequence ID" value="XM_002172621.2"/>
</dbReference>
<dbReference type="STRING" id="402676.B6JXU6"/>
<accession>B6JXU6</accession>
<comment type="similarity">
    <text evidence="2 6">Belongs to the YIP1 family.</text>
</comment>
<dbReference type="Pfam" id="PF04893">
    <property type="entry name" value="Yip1"/>
    <property type="match status" value="1"/>
</dbReference>
<evidence type="ECO:0000256" key="1">
    <source>
        <dbReference type="ARBA" id="ARBA00004141"/>
    </source>
</evidence>
<dbReference type="OMA" id="VMAMFGW"/>
<keyword evidence="3 6" id="KW-0812">Transmembrane</keyword>
<dbReference type="InterPro" id="IPR006977">
    <property type="entry name" value="Yip1_dom"/>
</dbReference>
<dbReference type="OrthoDB" id="411251at2759"/>
<feature type="transmembrane region" description="Helical" evidence="6">
    <location>
        <begin position="209"/>
        <end position="226"/>
    </location>
</feature>